<dbReference type="InterPro" id="IPR017900">
    <property type="entry name" value="4Fe4S_Fe_S_CS"/>
</dbReference>
<dbReference type="Proteomes" id="UP001370348">
    <property type="component" value="Chromosome"/>
</dbReference>
<evidence type="ECO:0000313" key="7">
    <source>
        <dbReference type="Proteomes" id="UP001370348"/>
    </source>
</evidence>
<dbReference type="Pfam" id="PF13247">
    <property type="entry name" value="Fer4_11"/>
    <property type="match status" value="1"/>
</dbReference>
<dbReference type="PANTHER" id="PTHR43177:SF3">
    <property type="entry name" value="PROTEIN NRFC HOMOLOG"/>
    <property type="match status" value="1"/>
</dbReference>
<evidence type="ECO:0000256" key="2">
    <source>
        <dbReference type="ARBA" id="ARBA00022723"/>
    </source>
</evidence>
<dbReference type="SUPFAM" id="SSF54862">
    <property type="entry name" value="4Fe-4S ferredoxins"/>
    <property type="match status" value="1"/>
</dbReference>
<reference evidence="6 7" key="1">
    <citation type="submission" date="2021-12" db="EMBL/GenBank/DDBJ databases">
        <title>Discovery of the Pendulisporaceae a myxobacterial family with distinct sporulation behavior and unique specialized metabolism.</title>
        <authorList>
            <person name="Garcia R."/>
            <person name="Popoff A."/>
            <person name="Bader C.D."/>
            <person name="Loehr J."/>
            <person name="Walesch S."/>
            <person name="Walt C."/>
            <person name="Boldt J."/>
            <person name="Bunk B."/>
            <person name="Haeckl F.J.F.P.J."/>
            <person name="Gunesch A.P."/>
            <person name="Birkelbach J."/>
            <person name="Nuebel U."/>
            <person name="Pietschmann T."/>
            <person name="Bach T."/>
            <person name="Mueller R."/>
        </authorList>
    </citation>
    <scope>NUCLEOTIDE SEQUENCE [LARGE SCALE GENOMIC DNA]</scope>
    <source>
        <strain evidence="6 7">MSr11954</strain>
    </source>
</reference>
<feature type="domain" description="4Fe-4S ferredoxin-type" evidence="5">
    <location>
        <begin position="47"/>
        <end position="78"/>
    </location>
</feature>
<dbReference type="PANTHER" id="PTHR43177">
    <property type="entry name" value="PROTEIN NRFC"/>
    <property type="match status" value="1"/>
</dbReference>
<dbReference type="RefSeq" id="WP_394823189.1">
    <property type="nucleotide sequence ID" value="NZ_CP089984.1"/>
</dbReference>
<keyword evidence="1" id="KW-0004">4Fe-4S</keyword>
<dbReference type="Pfam" id="PF00037">
    <property type="entry name" value="Fer4"/>
    <property type="match status" value="1"/>
</dbReference>
<evidence type="ECO:0000313" key="6">
    <source>
        <dbReference type="EMBL" id="WXB13575.1"/>
    </source>
</evidence>
<evidence type="ECO:0000256" key="1">
    <source>
        <dbReference type="ARBA" id="ARBA00022485"/>
    </source>
</evidence>
<dbReference type="InterPro" id="IPR050954">
    <property type="entry name" value="ET_IronSulfur_Cluster-Binding"/>
</dbReference>
<evidence type="ECO:0000259" key="5">
    <source>
        <dbReference type="PROSITE" id="PS51379"/>
    </source>
</evidence>
<gene>
    <name evidence="6" type="ORF">LZC94_37780</name>
</gene>
<protein>
    <submittedName>
        <fullName evidence="6">4Fe-4S binding protein</fullName>
    </submittedName>
</protein>
<dbReference type="PROSITE" id="PS00198">
    <property type="entry name" value="4FE4S_FER_1"/>
    <property type="match status" value="1"/>
</dbReference>
<keyword evidence="3" id="KW-0408">Iron</keyword>
<dbReference type="EMBL" id="CP089984">
    <property type="protein sequence ID" value="WXB13575.1"/>
    <property type="molecule type" value="Genomic_DNA"/>
</dbReference>
<evidence type="ECO:0000256" key="4">
    <source>
        <dbReference type="ARBA" id="ARBA00023014"/>
    </source>
</evidence>
<dbReference type="Gene3D" id="3.30.70.20">
    <property type="match status" value="2"/>
</dbReference>
<organism evidence="6 7">
    <name type="scientific">Pendulispora albinea</name>
    <dbReference type="NCBI Taxonomy" id="2741071"/>
    <lineage>
        <taxon>Bacteria</taxon>
        <taxon>Pseudomonadati</taxon>
        <taxon>Myxococcota</taxon>
        <taxon>Myxococcia</taxon>
        <taxon>Myxococcales</taxon>
        <taxon>Sorangiineae</taxon>
        <taxon>Pendulisporaceae</taxon>
        <taxon>Pendulispora</taxon>
    </lineage>
</organism>
<accession>A0ABZ2LWR8</accession>
<feature type="domain" description="4Fe-4S ferredoxin-type" evidence="5">
    <location>
        <begin position="7"/>
        <end position="37"/>
    </location>
</feature>
<dbReference type="InterPro" id="IPR017896">
    <property type="entry name" value="4Fe4S_Fe-S-bd"/>
</dbReference>
<proteinExistence type="predicted"/>
<keyword evidence="4" id="KW-0411">Iron-sulfur</keyword>
<keyword evidence="2" id="KW-0479">Metal-binding</keyword>
<dbReference type="PROSITE" id="PS51379">
    <property type="entry name" value="4FE4S_FER_2"/>
    <property type="match status" value="3"/>
</dbReference>
<keyword evidence="7" id="KW-1185">Reference proteome</keyword>
<name>A0ABZ2LWR8_9BACT</name>
<feature type="domain" description="4Fe-4S ferredoxin-type" evidence="5">
    <location>
        <begin position="79"/>
        <end position="109"/>
    </location>
</feature>
<evidence type="ECO:0000256" key="3">
    <source>
        <dbReference type="ARBA" id="ARBA00023004"/>
    </source>
</evidence>
<sequence length="226" mass="25248">MPHHAHLEFFLDPSRCIGCQSCVQACSECDTHKGDSMIHLEYIDRSQSVQTVPMVCMHCEQPTCAEVCPADAIKRTGDGIVQSARKPRCIACGNCVMACPFGVPELYIDRQIMMKCDMCYDRTSIGKKPMCATVCPSQALFFGTREQIDALRPQSMPTNRFTFGEQTITTRVNVMVPRHKAPPAPHLDVTSAMDERPQNRTVRLKVVRSEAAVEPRIDDPFGEVEI</sequence>
<dbReference type="CDD" id="cd16369">
    <property type="entry name" value="DMSOR_beta_like"/>
    <property type="match status" value="1"/>
</dbReference>